<evidence type="ECO:0000313" key="2">
    <source>
        <dbReference type="Proteomes" id="UP000244880"/>
    </source>
</evidence>
<dbReference type="EMBL" id="OMOR01000001">
    <property type="protein sequence ID" value="SPH20646.1"/>
    <property type="molecule type" value="Genomic_DNA"/>
</dbReference>
<dbReference type="AlphaFoldDB" id="A0A2R8BC51"/>
<dbReference type="RefSeq" id="WP_108827824.1">
    <property type="nucleotide sequence ID" value="NZ_OMOR01000001.1"/>
</dbReference>
<gene>
    <name evidence="1" type="ORF">ASD8599_01385</name>
</gene>
<dbReference type="Proteomes" id="UP000244880">
    <property type="component" value="Unassembled WGS sequence"/>
</dbReference>
<dbReference type="OrthoDB" id="9835703at2"/>
<name>A0A2R8BC51_9RHOB</name>
<proteinExistence type="predicted"/>
<organism evidence="1 2">
    <name type="scientific">Ascidiaceihabitans donghaensis</name>
    <dbReference type="NCBI Taxonomy" id="1510460"/>
    <lineage>
        <taxon>Bacteria</taxon>
        <taxon>Pseudomonadati</taxon>
        <taxon>Pseudomonadota</taxon>
        <taxon>Alphaproteobacteria</taxon>
        <taxon>Rhodobacterales</taxon>
        <taxon>Paracoccaceae</taxon>
        <taxon>Ascidiaceihabitans</taxon>
    </lineage>
</organism>
<protein>
    <submittedName>
        <fullName evidence="1">Uncharacterized protein</fullName>
    </submittedName>
</protein>
<sequence length="187" mass="21632">MRIFPNFIKTTLKEDREFYRALLDAFDSGPSQNQLRILSLVKHHHLDHNRDLTSELYHSLLNTLADLDVGPPSVQINTHNKEMGSWYHIPGRGKLHKGRTHDQCLAMRGTSRRKMWDKLVEASGYTGGELDILLAIEDTQIAELRETVIEVTNDLERKVEIKLGQLESVFCEMLEQIDQRVTLLEQR</sequence>
<keyword evidence="2" id="KW-1185">Reference proteome</keyword>
<reference evidence="1 2" key="1">
    <citation type="submission" date="2018-03" db="EMBL/GenBank/DDBJ databases">
        <authorList>
            <person name="Keele B.F."/>
        </authorList>
    </citation>
    <scope>NUCLEOTIDE SEQUENCE [LARGE SCALE GENOMIC DNA]</scope>
    <source>
        <strain evidence="1 2">CECT 8599</strain>
    </source>
</reference>
<accession>A0A2R8BC51</accession>
<evidence type="ECO:0000313" key="1">
    <source>
        <dbReference type="EMBL" id="SPH20646.1"/>
    </source>
</evidence>